<dbReference type="Proteomes" id="UP000589896">
    <property type="component" value="Unassembled WGS sequence"/>
</dbReference>
<keyword evidence="1" id="KW-0489">Methyltransferase</keyword>
<dbReference type="CDD" id="cd02440">
    <property type="entry name" value="AdoMet_MTases"/>
    <property type="match status" value="1"/>
</dbReference>
<dbReference type="PANTHER" id="PTHR43861:SF5">
    <property type="entry name" value="BLL5978 PROTEIN"/>
    <property type="match status" value="1"/>
</dbReference>
<gene>
    <name evidence="1" type="ORF">H0E82_05770</name>
</gene>
<name>A0A7Z0QRM7_9GAMM</name>
<dbReference type="SUPFAM" id="SSF53335">
    <property type="entry name" value="S-adenosyl-L-methionine-dependent methyltransferases"/>
    <property type="match status" value="1"/>
</dbReference>
<dbReference type="EMBL" id="JACCJZ010000013">
    <property type="protein sequence ID" value="NYZ62268.1"/>
    <property type="molecule type" value="Genomic_DNA"/>
</dbReference>
<dbReference type="GO" id="GO:0008168">
    <property type="term" value="F:methyltransferase activity"/>
    <property type="evidence" value="ECO:0007669"/>
    <property type="project" value="UniProtKB-KW"/>
</dbReference>
<keyword evidence="2" id="KW-1185">Reference proteome</keyword>
<organism evidence="1 2">
    <name type="scientific">Luteimonas deserti</name>
    <dbReference type="NCBI Taxonomy" id="2752306"/>
    <lineage>
        <taxon>Bacteria</taxon>
        <taxon>Pseudomonadati</taxon>
        <taxon>Pseudomonadota</taxon>
        <taxon>Gammaproteobacteria</taxon>
        <taxon>Lysobacterales</taxon>
        <taxon>Lysobacteraceae</taxon>
        <taxon>Luteimonas</taxon>
    </lineage>
</organism>
<protein>
    <submittedName>
        <fullName evidence="1">Class I SAM-dependent methyltransferase</fullName>
    </submittedName>
</protein>
<comment type="caution">
    <text evidence="1">The sequence shown here is derived from an EMBL/GenBank/DDBJ whole genome shotgun (WGS) entry which is preliminary data.</text>
</comment>
<accession>A0A7Z0QRM7</accession>
<evidence type="ECO:0000313" key="2">
    <source>
        <dbReference type="Proteomes" id="UP000589896"/>
    </source>
</evidence>
<proteinExistence type="predicted"/>
<keyword evidence="1" id="KW-0808">Transferase</keyword>
<dbReference type="GO" id="GO:0032259">
    <property type="term" value="P:methylation"/>
    <property type="evidence" value="ECO:0007669"/>
    <property type="project" value="UniProtKB-KW"/>
</dbReference>
<sequence>MNDHDVCPACLNPLVAGLRDWHLQCTNCTYEGSSLRVEIDVAGSVEILDEQLREEGLSHLRRSNFQMLIARLPIDDRAGRSRPRKLLDVGCAHGWFLQLAGSEYEVLGIEPDSRSAALAASHGLPVRQGFFPHALESAESFDVIVFNDVIEHIPDIGSALTACIRHLAPGGRVILNAPARTGILYRVSRFLARSGFPASFERMWQKGFPSPHVHYLDEASVRTIAARSGLRLVDSYTLPTLSTHGLYARIRYDRSVSRLKAATITGAMVILAPFLRFLPADIKVWTLKAS</sequence>
<dbReference type="AlphaFoldDB" id="A0A7Z0QRM7"/>
<dbReference type="PANTHER" id="PTHR43861">
    <property type="entry name" value="TRANS-ACONITATE 2-METHYLTRANSFERASE-RELATED"/>
    <property type="match status" value="1"/>
</dbReference>
<dbReference type="Pfam" id="PF13489">
    <property type="entry name" value="Methyltransf_23"/>
    <property type="match status" value="1"/>
</dbReference>
<dbReference type="Gene3D" id="3.40.50.150">
    <property type="entry name" value="Vaccinia Virus protein VP39"/>
    <property type="match status" value="1"/>
</dbReference>
<dbReference type="RefSeq" id="WP_180544495.1">
    <property type="nucleotide sequence ID" value="NZ_JACCJZ010000013.1"/>
</dbReference>
<reference evidence="1 2" key="1">
    <citation type="submission" date="2020-07" db="EMBL/GenBank/DDBJ databases">
        <title>isolation of Luteimonas sp. SJ-16.</title>
        <authorList>
            <person name="Huang X.-X."/>
            <person name="Xu L."/>
            <person name="Sun J.-Q."/>
        </authorList>
    </citation>
    <scope>NUCLEOTIDE SEQUENCE [LARGE SCALE GENOMIC DNA]</scope>
    <source>
        <strain evidence="1 2">SJ-16</strain>
    </source>
</reference>
<dbReference type="InterPro" id="IPR029063">
    <property type="entry name" value="SAM-dependent_MTases_sf"/>
</dbReference>
<evidence type="ECO:0000313" key="1">
    <source>
        <dbReference type="EMBL" id="NYZ62268.1"/>
    </source>
</evidence>